<dbReference type="Proteomes" id="UP000313312">
    <property type="component" value="Unassembled WGS sequence"/>
</dbReference>
<evidence type="ECO:0000313" key="3">
    <source>
        <dbReference type="Proteomes" id="UP000313312"/>
    </source>
</evidence>
<keyword evidence="1 2" id="KW-0808">Transferase</keyword>
<dbReference type="GO" id="GO:0051999">
    <property type="term" value="P:mannosyl-inositol phosphorylceramide biosynthetic process"/>
    <property type="evidence" value="ECO:0007669"/>
    <property type="project" value="TreeGrafter"/>
</dbReference>
<organism evidence="2 3">
    <name type="scientific">Fructilactobacillus sanfranciscensis</name>
    <name type="common">Lactobacillus sanfranciscensis</name>
    <dbReference type="NCBI Taxonomy" id="1625"/>
    <lineage>
        <taxon>Bacteria</taxon>
        <taxon>Bacillati</taxon>
        <taxon>Bacillota</taxon>
        <taxon>Bacilli</taxon>
        <taxon>Lactobacillales</taxon>
        <taxon>Lactobacillaceae</taxon>
        <taxon>Fructilactobacillus</taxon>
    </lineage>
</organism>
<evidence type="ECO:0000256" key="1">
    <source>
        <dbReference type="ARBA" id="ARBA00022679"/>
    </source>
</evidence>
<name>A0A5C4TJ37_FRUSA</name>
<dbReference type="SUPFAM" id="SSF53448">
    <property type="entry name" value="Nucleotide-diphospho-sugar transferases"/>
    <property type="match status" value="1"/>
</dbReference>
<dbReference type="EMBL" id="QFCR01000027">
    <property type="protein sequence ID" value="TNK89910.1"/>
    <property type="molecule type" value="Genomic_DNA"/>
</dbReference>
<dbReference type="GO" id="GO:0000030">
    <property type="term" value="F:mannosyltransferase activity"/>
    <property type="evidence" value="ECO:0007669"/>
    <property type="project" value="TreeGrafter"/>
</dbReference>
<dbReference type="AlphaFoldDB" id="A0A5C4TJ37"/>
<dbReference type="Pfam" id="PF04488">
    <property type="entry name" value="Gly_transf_sug"/>
    <property type="match status" value="1"/>
</dbReference>
<evidence type="ECO:0000313" key="2">
    <source>
        <dbReference type="EMBL" id="TNK89910.1"/>
    </source>
</evidence>
<sequence>MTINYIPKVIHLIDITGTGKLEQATKYSMALKKFASDYEIKVWTNDNLPDVVTQNTYYRAAMSNSQYAFASDVARMWVLLNEGGIYLDSDVELKKSFNPILKYNFFAGYESQYTLSTACIGAMKNNSIVREVWDRYSSKSALSIESFLKVPNVEYLSIAAMNHGFILDGNESVKSNQILFKQPIFSPRFFYDRTKTVEQVETMAIHQFSGSWTNKAKFKNTIIKVGQKLFGDRLFLWMRMYHRHTRRY</sequence>
<gene>
    <name evidence="2" type="ORF">DID87_06310</name>
</gene>
<proteinExistence type="predicted"/>
<comment type="caution">
    <text evidence="2">The sequence shown here is derived from an EMBL/GenBank/DDBJ whole genome shotgun (WGS) entry which is preliminary data.</text>
</comment>
<dbReference type="Gene3D" id="3.90.550.20">
    <property type="match status" value="1"/>
</dbReference>
<dbReference type="InterPro" id="IPR007577">
    <property type="entry name" value="GlycoTrfase_DXD_sugar-bd_CS"/>
</dbReference>
<dbReference type="RefSeq" id="WP_139571211.1">
    <property type="nucleotide sequence ID" value="NZ_QFCR01000027.1"/>
</dbReference>
<dbReference type="PANTHER" id="PTHR32385">
    <property type="entry name" value="MANNOSYL PHOSPHORYLINOSITOL CERAMIDE SYNTHASE"/>
    <property type="match status" value="1"/>
</dbReference>
<dbReference type="InterPro" id="IPR051706">
    <property type="entry name" value="Glycosyltransferase_domain"/>
</dbReference>
<dbReference type="InterPro" id="IPR029044">
    <property type="entry name" value="Nucleotide-diphossugar_trans"/>
</dbReference>
<reference evidence="2 3" key="1">
    <citation type="submission" date="2018-05" db="EMBL/GenBank/DDBJ databases">
        <title>Lactobacillus sanfranciscensis Ah4 draft denome sequence.</title>
        <authorList>
            <person name="Zhang G."/>
        </authorList>
    </citation>
    <scope>NUCLEOTIDE SEQUENCE [LARGE SCALE GENOMIC DNA]</scope>
    <source>
        <strain evidence="2 3">Ah4</strain>
    </source>
</reference>
<accession>A0A5C4TJ37</accession>
<protein>
    <submittedName>
        <fullName evidence="2">Glycosyltransferase</fullName>
    </submittedName>
</protein>
<dbReference type="PANTHER" id="PTHR32385:SF15">
    <property type="entry name" value="INOSITOL PHOSPHOCERAMIDE MANNOSYLTRANSFERASE 1"/>
    <property type="match status" value="1"/>
</dbReference>
<dbReference type="GO" id="GO:0016020">
    <property type="term" value="C:membrane"/>
    <property type="evidence" value="ECO:0007669"/>
    <property type="project" value="GOC"/>
</dbReference>